<dbReference type="STRING" id="84022.CACET_c26960"/>
<evidence type="ECO:0000313" key="1">
    <source>
        <dbReference type="EMBL" id="AKL96141.1"/>
    </source>
</evidence>
<organism evidence="1 2">
    <name type="scientific">Clostridium aceticum</name>
    <dbReference type="NCBI Taxonomy" id="84022"/>
    <lineage>
        <taxon>Bacteria</taxon>
        <taxon>Bacillati</taxon>
        <taxon>Bacillota</taxon>
        <taxon>Clostridia</taxon>
        <taxon>Eubacteriales</taxon>
        <taxon>Clostridiaceae</taxon>
        <taxon>Clostridium</taxon>
    </lineage>
</organism>
<name>A0A0D8IBG7_9CLOT</name>
<dbReference type="KEGG" id="cace:CACET_c26960"/>
<proteinExistence type="predicted"/>
<evidence type="ECO:0000313" key="2">
    <source>
        <dbReference type="Proteomes" id="UP000035704"/>
    </source>
</evidence>
<keyword evidence="2" id="KW-1185">Reference proteome</keyword>
<gene>
    <name evidence="1" type="ORF">CACET_c26960</name>
</gene>
<protein>
    <submittedName>
        <fullName evidence="1">Uncharacterized protein</fullName>
    </submittedName>
</protein>
<dbReference type="RefSeq" id="WP_044825177.1">
    <property type="nucleotide sequence ID" value="NZ_CP009687.1"/>
</dbReference>
<dbReference type="Proteomes" id="UP000035704">
    <property type="component" value="Chromosome"/>
</dbReference>
<dbReference type="EMBL" id="CP009687">
    <property type="protein sequence ID" value="AKL96141.1"/>
    <property type="molecule type" value="Genomic_DNA"/>
</dbReference>
<reference evidence="1 2" key="1">
    <citation type="submission" date="2014-10" db="EMBL/GenBank/DDBJ databases">
        <title>Genome sequence of Clostridium aceticum DSM 1496.</title>
        <authorList>
            <person name="Poehlein A."/>
            <person name="Schiel-Bengelsdorf B."/>
            <person name="Gottschalk G."/>
            <person name="Duerre P."/>
            <person name="Daniel R."/>
        </authorList>
    </citation>
    <scope>NUCLEOTIDE SEQUENCE [LARGE SCALE GENOMIC DNA]</scope>
    <source>
        <strain evidence="1 2">DSM 1496</strain>
    </source>
</reference>
<dbReference type="OrthoDB" id="1955612at2"/>
<sequence length="127" mass="13667">MSKFIESTYTSTKEILKFPDHYVAIAVTVSDEGIIPNENGKKIIPAGTIVGGKSKPVLLNEDEVIVKKNTQGTDANEAEGVLFYDVDVTYGAKEAAMIIHGFIALDKLPEAPAVDAVTALKQISFIK</sequence>
<dbReference type="AlphaFoldDB" id="A0A0D8IBG7"/>
<accession>A0A0D8IBG7</accession>
<dbReference type="PATRIC" id="fig|84022.5.peg.632"/>